<dbReference type="AlphaFoldDB" id="A0A6A6FM94"/>
<feature type="compositionally biased region" description="Polar residues" evidence="1">
    <location>
        <begin position="22"/>
        <end position="31"/>
    </location>
</feature>
<evidence type="ECO:0000313" key="2">
    <source>
        <dbReference type="EMBL" id="KAF2214318.1"/>
    </source>
</evidence>
<proteinExistence type="predicted"/>
<organism evidence="2 3">
    <name type="scientific">Cercospora zeae-maydis SCOH1-5</name>
    <dbReference type="NCBI Taxonomy" id="717836"/>
    <lineage>
        <taxon>Eukaryota</taxon>
        <taxon>Fungi</taxon>
        <taxon>Dikarya</taxon>
        <taxon>Ascomycota</taxon>
        <taxon>Pezizomycotina</taxon>
        <taxon>Dothideomycetes</taxon>
        <taxon>Dothideomycetidae</taxon>
        <taxon>Mycosphaerellales</taxon>
        <taxon>Mycosphaerellaceae</taxon>
        <taxon>Cercospora</taxon>
    </lineage>
</organism>
<dbReference type="EMBL" id="ML992668">
    <property type="protein sequence ID" value="KAF2214318.1"/>
    <property type="molecule type" value="Genomic_DNA"/>
</dbReference>
<evidence type="ECO:0000313" key="3">
    <source>
        <dbReference type="Proteomes" id="UP000799539"/>
    </source>
</evidence>
<accession>A0A6A6FM94</accession>
<protein>
    <submittedName>
        <fullName evidence="2">Uncharacterized protein</fullName>
    </submittedName>
</protein>
<dbReference type="OrthoDB" id="3870653at2759"/>
<sequence>MGELSPFCAKAAPLPQRLVQELETTSETSEPGSGRPHGRLVVQRDSAASNAERQPYSLALENSHDTVPGVANLHSLLNHDAPVTNNDSALDWNTLLTEIQPHQWISPAEFPLGTMVQH</sequence>
<feature type="region of interest" description="Disordered" evidence="1">
    <location>
        <begin position="21"/>
        <end position="40"/>
    </location>
</feature>
<dbReference type="Proteomes" id="UP000799539">
    <property type="component" value="Unassembled WGS sequence"/>
</dbReference>
<reference evidence="2" key="1">
    <citation type="journal article" date="2020" name="Stud. Mycol.">
        <title>101 Dothideomycetes genomes: a test case for predicting lifestyles and emergence of pathogens.</title>
        <authorList>
            <person name="Haridas S."/>
            <person name="Albert R."/>
            <person name="Binder M."/>
            <person name="Bloem J."/>
            <person name="Labutti K."/>
            <person name="Salamov A."/>
            <person name="Andreopoulos B."/>
            <person name="Baker S."/>
            <person name="Barry K."/>
            <person name="Bills G."/>
            <person name="Bluhm B."/>
            <person name="Cannon C."/>
            <person name="Castanera R."/>
            <person name="Culley D."/>
            <person name="Daum C."/>
            <person name="Ezra D."/>
            <person name="Gonzalez J."/>
            <person name="Henrissat B."/>
            <person name="Kuo A."/>
            <person name="Liang C."/>
            <person name="Lipzen A."/>
            <person name="Lutzoni F."/>
            <person name="Magnuson J."/>
            <person name="Mondo S."/>
            <person name="Nolan M."/>
            <person name="Ohm R."/>
            <person name="Pangilinan J."/>
            <person name="Park H.-J."/>
            <person name="Ramirez L."/>
            <person name="Alfaro M."/>
            <person name="Sun H."/>
            <person name="Tritt A."/>
            <person name="Yoshinaga Y."/>
            <person name="Zwiers L.-H."/>
            <person name="Turgeon B."/>
            <person name="Goodwin S."/>
            <person name="Spatafora J."/>
            <person name="Crous P."/>
            <person name="Grigoriev I."/>
        </authorList>
    </citation>
    <scope>NUCLEOTIDE SEQUENCE</scope>
    <source>
        <strain evidence="2">SCOH1-5</strain>
    </source>
</reference>
<evidence type="ECO:0000256" key="1">
    <source>
        <dbReference type="SAM" id="MobiDB-lite"/>
    </source>
</evidence>
<gene>
    <name evidence="2" type="ORF">CERZMDRAFT_95593</name>
</gene>
<name>A0A6A6FM94_9PEZI</name>
<keyword evidence="3" id="KW-1185">Reference proteome</keyword>